<dbReference type="PANTHER" id="PTHR24064">
    <property type="entry name" value="SOLUTE CARRIER FAMILY 22 MEMBER"/>
    <property type="match status" value="1"/>
</dbReference>
<dbReference type="Proteomes" id="UP001469553">
    <property type="component" value="Unassembled WGS sequence"/>
</dbReference>
<reference evidence="7 8" key="1">
    <citation type="submission" date="2021-06" db="EMBL/GenBank/DDBJ databases">
        <authorList>
            <person name="Palmer J.M."/>
        </authorList>
    </citation>
    <scope>NUCLEOTIDE SEQUENCE [LARGE SCALE GENOMIC DNA]</scope>
    <source>
        <strain evidence="7 8">AS_MEX2019</strain>
        <tissue evidence="7">Muscle</tissue>
    </source>
</reference>
<protein>
    <recommendedName>
        <fullName evidence="6">Major facilitator superfamily (MFS) profile domain-containing protein</fullName>
    </recommendedName>
</protein>
<keyword evidence="8" id="KW-1185">Reference proteome</keyword>
<evidence type="ECO:0000256" key="4">
    <source>
        <dbReference type="ARBA" id="ARBA00023136"/>
    </source>
</evidence>
<feature type="domain" description="Major facilitator superfamily (MFS) profile" evidence="6">
    <location>
        <begin position="102"/>
        <end position="527"/>
    </location>
</feature>
<proteinExistence type="predicted"/>
<feature type="transmembrane region" description="Helical" evidence="5">
    <location>
        <begin position="502"/>
        <end position="522"/>
    </location>
</feature>
<accession>A0ABV0ZXH7</accession>
<comment type="subcellular location">
    <subcellularLocation>
        <location evidence="1">Membrane</location>
        <topology evidence="1">Multi-pass membrane protein</topology>
    </subcellularLocation>
</comment>
<comment type="caution">
    <text evidence="7">The sequence shown here is derived from an EMBL/GenBank/DDBJ whole genome shotgun (WGS) entry which is preliminary data.</text>
</comment>
<dbReference type="InterPro" id="IPR036259">
    <property type="entry name" value="MFS_trans_sf"/>
</dbReference>
<keyword evidence="2 5" id="KW-0812">Transmembrane</keyword>
<feature type="transmembrane region" description="Helical" evidence="5">
    <location>
        <begin position="355"/>
        <end position="373"/>
    </location>
</feature>
<sequence length="579" mass="64552">MLPENSATNKAADYEAATSFLGEWGRFQRRVFFLLCLSVVPNGLIAFSIVFLADTPAHRCLLPAHLNLSAAWRNSSIPLEEVDDNRGGALVPSKCSRYKLEHVLNYSERGLLPGVDVNLSNVPKEGCLDGWAFDQSVYTSTIVSEWNLVCDESWKSPLTSSIFFCGVLTGSLISGQLSDRFGRKIVMFAAIAIQAVFRFIQVFSPNWITFCALYFIVGMGQVSNYMVAFVLGMEVLGLHIRTIFSTAGMNLFFGAGYMLLPLLAFFVNDWRMLLLALILPSCLCLPMWWFIPESPRWLLSQGRIKEAEAIIRNAAKMNNIEPPVVIFNPLQNGVKAEERRAYNICDLLRSPNIRWISIMLWVIWNTLTIAYFALSLNTANLHGNAYFNCFLSALVEMPAYVLSWVMFRWCSRRMSVFSSLSSGGVFLLIIQLIPANLVAASITFEMMGKFAVSTAFAVVYAYTAELYPTVLRNTAVGACSMASRIGSIIAPFFIYLRTYSVSLPYILMGSLTTAAGLLSLLLPESFGMPLPDTISHMQQFPGCCQKTPYIVTHTIEEEKAAEVRSLVIREQLSSLNSNK</sequence>
<feature type="transmembrane region" description="Helical" evidence="5">
    <location>
        <begin position="207"/>
        <end position="231"/>
    </location>
</feature>
<dbReference type="SUPFAM" id="SSF103473">
    <property type="entry name" value="MFS general substrate transporter"/>
    <property type="match status" value="1"/>
</dbReference>
<feature type="transmembrane region" description="Helical" evidence="5">
    <location>
        <begin position="185"/>
        <end position="201"/>
    </location>
</feature>
<keyword evidence="3 5" id="KW-1133">Transmembrane helix</keyword>
<dbReference type="InterPro" id="IPR005829">
    <property type="entry name" value="Sugar_transporter_CS"/>
</dbReference>
<dbReference type="Pfam" id="PF00083">
    <property type="entry name" value="Sugar_tr"/>
    <property type="match status" value="1"/>
</dbReference>
<dbReference type="InterPro" id="IPR005828">
    <property type="entry name" value="MFS_sugar_transport-like"/>
</dbReference>
<gene>
    <name evidence="7" type="ORF">AMECASPLE_014762</name>
</gene>
<dbReference type="EMBL" id="JAHRIP010076247">
    <property type="protein sequence ID" value="MEQ2310964.1"/>
    <property type="molecule type" value="Genomic_DNA"/>
</dbReference>
<dbReference type="InterPro" id="IPR020846">
    <property type="entry name" value="MFS_dom"/>
</dbReference>
<feature type="transmembrane region" description="Helical" evidence="5">
    <location>
        <begin position="446"/>
        <end position="463"/>
    </location>
</feature>
<organism evidence="7 8">
    <name type="scientific">Ameca splendens</name>
    <dbReference type="NCBI Taxonomy" id="208324"/>
    <lineage>
        <taxon>Eukaryota</taxon>
        <taxon>Metazoa</taxon>
        <taxon>Chordata</taxon>
        <taxon>Craniata</taxon>
        <taxon>Vertebrata</taxon>
        <taxon>Euteleostomi</taxon>
        <taxon>Actinopterygii</taxon>
        <taxon>Neopterygii</taxon>
        <taxon>Teleostei</taxon>
        <taxon>Neoteleostei</taxon>
        <taxon>Acanthomorphata</taxon>
        <taxon>Ovalentaria</taxon>
        <taxon>Atherinomorphae</taxon>
        <taxon>Cyprinodontiformes</taxon>
        <taxon>Goodeidae</taxon>
        <taxon>Ameca</taxon>
    </lineage>
</organism>
<feature type="transmembrane region" description="Helical" evidence="5">
    <location>
        <begin position="272"/>
        <end position="291"/>
    </location>
</feature>
<dbReference type="PROSITE" id="PS50850">
    <property type="entry name" value="MFS"/>
    <property type="match status" value="1"/>
</dbReference>
<feature type="transmembrane region" description="Helical" evidence="5">
    <location>
        <begin position="385"/>
        <end position="407"/>
    </location>
</feature>
<name>A0ABV0ZXH7_9TELE</name>
<dbReference type="Gene3D" id="1.20.1250.20">
    <property type="entry name" value="MFS general substrate transporter like domains"/>
    <property type="match status" value="1"/>
</dbReference>
<feature type="transmembrane region" description="Helical" evidence="5">
    <location>
        <begin position="243"/>
        <end position="266"/>
    </location>
</feature>
<keyword evidence="4 5" id="KW-0472">Membrane</keyword>
<evidence type="ECO:0000259" key="6">
    <source>
        <dbReference type="PROSITE" id="PS50850"/>
    </source>
</evidence>
<evidence type="ECO:0000256" key="2">
    <source>
        <dbReference type="ARBA" id="ARBA00022692"/>
    </source>
</evidence>
<evidence type="ECO:0000313" key="8">
    <source>
        <dbReference type="Proteomes" id="UP001469553"/>
    </source>
</evidence>
<dbReference type="PROSITE" id="PS00216">
    <property type="entry name" value="SUGAR_TRANSPORT_1"/>
    <property type="match status" value="1"/>
</dbReference>
<evidence type="ECO:0000256" key="3">
    <source>
        <dbReference type="ARBA" id="ARBA00022989"/>
    </source>
</evidence>
<evidence type="ECO:0000256" key="5">
    <source>
        <dbReference type="SAM" id="Phobius"/>
    </source>
</evidence>
<evidence type="ECO:0000256" key="1">
    <source>
        <dbReference type="ARBA" id="ARBA00004141"/>
    </source>
</evidence>
<evidence type="ECO:0000313" key="7">
    <source>
        <dbReference type="EMBL" id="MEQ2310964.1"/>
    </source>
</evidence>
<feature type="transmembrane region" description="Helical" evidence="5">
    <location>
        <begin position="475"/>
        <end position="496"/>
    </location>
</feature>
<feature type="transmembrane region" description="Helical" evidence="5">
    <location>
        <begin position="414"/>
        <end position="434"/>
    </location>
</feature>
<feature type="transmembrane region" description="Helical" evidence="5">
    <location>
        <begin position="31"/>
        <end position="53"/>
    </location>
</feature>